<dbReference type="EMBL" id="JAIFTH010000274">
    <property type="protein sequence ID" value="KAG9509965.1"/>
    <property type="molecule type" value="Genomic_DNA"/>
</dbReference>
<proteinExistence type="inferred from homology"/>
<dbReference type="Proteomes" id="UP000825002">
    <property type="component" value="Unassembled WGS sequence"/>
</dbReference>
<protein>
    <recommendedName>
        <fullName evidence="2">Multifunctional methyltransferase subunit TRM112-like protein</fullName>
    </recommendedName>
    <alternativeName>
        <fullName evidence="3">tRNA methyltransferase 112 homolog</fullName>
    </alternativeName>
</protein>
<organism evidence="4 5">
    <name type="scientific">Fragariocoptes setiger</name>
    <dbReference type="NCBI Taxonomy" id="1670756"/>
    <lineage>
        <taxon>Eukaryota</taxon>
        <taxon>Metazoa</taxon>
        <taxon>Ecdysozoa</taxon>
        <taxon>Arthropoda</taxon>
        <taxon>Chelicerata</taxon>
        <taxon>Arachnida</taxon>
        <taxon>Acari</taxon>
        <taxon>Acariformes</taxon>
        <taxon>Trombidiformes</taxon>
        <taxon>Prostigmata</taxon>
        <taxon>Eupodina</taxon>
        <taxon>Eriophyoidea</taxon>
        <taxon>Phytoptidae</taxon>
        <taxon>Fragariocoptes</taxon>
    </lineage>
</organism>
<dbReference type="Pfam" id="PF03966">
    <property type="entry name" value="Trm112p"/>
    <property type="match status" value="1"/>
</dbReference>
<evidence type="ECO:0000256" key="1">
    <source>
        <dbReference type="ARBA" id="ARBA00007980"/>
    </source>
</evidence>
<name>A0ABQ7S936_9ACAR</name>
<dbReference type="PANTHER" id="PTHR12773:SF0">
    <property type="entry name" value="MULTIFUNCTIONAL METHYLTRANSFERASE SUBUNIT TRM112-LIKE PROTEIN"/>
    <property type="match status" value="1"/>
</dbReference>
<reference evidence="4 5" key="1">
    <citation type="submission" date="2020-10" db="EMBL/GenBank/DDBJ databases">
        <authorList>
            <person name="Klimov P.B."/>
            <person name="Dyachkov S.M."/>
            <person name="Chetverikov P.E."/>
        </authorList>
    </citation>
    <scope>NUCLEOTIDE SEQUENCE [LARGE SCALE GENOMIC DNA]</scope>
    <source>
        <strain evidence="4">BMOC 18-1129-001#AD2665</strain>
        <tissue evidence="4">Entire mites</tissue>
    </source>
</reference>
<dbReference type="PANTHER" id="PTHR12773">
    <property type="entry name" value="UPF0315 PROTEIN-RELATED"/>
    <property type="match status" value="1"/>
</dbReference>
<evidence type="ECO:0000256" key="3">
    <source>
        <dbReference type="ARBA" id="ARBA00030516"/>
    </source>
</evidence>
<gene>
    <name evidence="4" type="ORF">GZH46_01500</name>
</gene>
<dbReference type="Gene3D" id="2.20.25.10">
    <property type="match status" value="1"/>
</dbReference>
<keyword evidence="5" id="KW-1185">Reference proteome</keyword>
<sequence>MLTSRCLKGVMKGYPLNLVVERVDNVKTDFNPEFLKKMMPKIDYLALRDAAKVCGLELPENYGPDDMEILHKALFETEVITGQLICPESGRKFPITDGIPNMLCNENEV</sequence>
<feature type="non-terminal residue" evidence="4">
    <location>
        <position position="1"/>
    </location>
</feature>
<evidence type="ECO:0000313" key="4">
    <source>
        <dbReference type="EMBL" id="KAG9509965.1"/>
    </source>
</evidence>
<comment type="caution">
    <text evidence="4">The sequence shown here is derived from an EMBL/GenBank/DDBJ whole genome shotgun (WGS) entry which is preliminary data.</text>
</comment>
<dbReference type="SUPFAM" id="SSF158997">
    <property type="entry name" value="Trm112p-like"/>
    <property type="match status" value="1"/>
</dbReference>
<dbReference type="InterPro" id="IPR005651">
    <property type="entry name" value="Trm112-like"/>
</dbReference>
<comment type="similarity">
    <text evidence="1">Belongs to the TRM112 family.</text>
</comment>
<accession>A0ABQ7S936</accession>
<evidence type="ECO:0000256" key="2">
    <source>
        <dbReference type="ARBA" id="ARBA00019989"/>
    </source>
</evidence>
<evidence type="ECO:0000313" key="5">
    <source>
        <dbReference type="Proteomes" id="UP000825002"/>
    </source>
</evidence>
<dbReference type="InterPro" id="IPR039127">
    <property type="entry name" value="Trm112"/>
</dbReference>